<reference evidence="2" key="1">
    <citation type="submission" date="2021-01" db="EMBL/GenBank/DDBJ databases">
        <authorList>
            <consortium name="Genoscope - CEA"/>
            <person name="William W."/>
        </authorList>
    </citation>
    <scope>NUCLEOTIDE SEQUENCE</scope>
</reference>
<sequence length="337" mass="39577">MKRVSPKIIDKFNADPRSSLQSCHVSKSKPLIPKTPLQYSKSSSLIQSLNGLSKYFNKKEENNQIAYYAPQSIQRSSASLSHREKITDDIQNKSPLFVKQLLFGKDNQKENFNYISSKSAQIPYFSIIQEPKLVKDNNSSHKNNISKILRNEKSMSGSIDNQQDWRVKYEDLQQSLCERIQQLEIELQNMEKNKKIDQKHTDQQTNQYIEKLQYIVSEKDQEILEKDLKNEKLQKIIDMQQIEIQKYKDGMQNIKNSNEIQRLQQIDQKFQLIKGNFSSLKINIQQIFDVAQSEQQIHNLSLSSYSVIEMINEFNQVIEKSTQKSMQKQYQKEFQLP</sequence>
<evidence type="ECO:0000256" key="1">
    <source>
        <dbReference type="SAM" id="Coils"/>
    </source>
</evidence>
<accession>A0A8S1XJN9</accession>
<dbReference type="EMBL" id="CAJJDP010000123">
    <property type="protein sequence ID" value="CAD8201044.1"/>
    <property type="molecule type" value="Genomic_DNA"/>
</dbReference>
<evidence type="ECO:0000313" key="3">
    <source>
        <dbReference type="Proteomes" id="UP000683925"/>
    </source>
</evidence>
<keyword evidence="1" id="KW-0175">Coiled coil</keyword>
<comment type="caution">
    <text evidence="2">The sequence shown here is derived from an EMBL/GenBank/DDBJ whole genome shotgun (WGS) entry which is preliminary data.</text>
</comment>
<dbReference type="OrthoDB" id="10315254at2759"/>
<feature type="coiled-coil region" evidence="1">
    <location>
        <begin position="166"/>
        <end position="200"/>
    </location>
</feature>
<evidence type="ECO:0000313" key="2">
    <source>
        <dbReference type="EMBL" id="CAD8201044.1"/>
    </source>
</evidence>
<name>A0A8S1XJN9_PAROT</name>
<protein>
    <submittedName>
        <fullName evidence="2">Uncharacterized protein</fullName>
    </submittedName>
</protein>
<organism evidence="2 3">
    <name type="scientific">Paramecium octaurelia</name>
    <dbReference type="NCBI Taxonomy" id="43137"/>
    <lineage>
        <taxon>Eukaryota</taxon>
        <taxon>Sar</taxon>
        <taxon>Alveolata</taxon>
        <taxon>Ciliophora</taxon>
        <taxon>Intramacronucleata</taxon>
        <taxon>Oligohymenophorea</taxon>
        <taxon>Peniculida</taxon>
        <taxon>Parameciidae</taxon>
        <taxon>Paramecium</taxon>
    </lineage>
</organism>
<dbReference type="AlphaFoldDB" id="A0A8S1XJN9"/>
<gene>
    <name evidence="2" type="ORF">POCTA_138.1.T1230116</name>
</gene>
<dbReference type="OMA" id="GSIEYQE"/>
<keyword evidence="3" id="KW-1185">Reference proteome</keyword>
<dbReference type="Proteomes" id="UP000683925">
    <property type="component" value="Unassembled WGS sequence"/>
</dbReference>
<proteinExistence type="predicted"/>